<dbReference type="Proteomes" id="UP001176961">
    <property type="component" value="Unassembled WGS sequence"/>
</dbReference>
<gene>
    <name evidence="5" type="ORF">CYNAS_LOCUS7277</name>
</gene>
<protein>
    <recommendedName>
        <fullName evidence="1">Non-lysosomal glucosylceramidase</fullName>
        <shortName evidence="1">NLGase</shortName>
        <ecNumber evidence="1">3.2.1.45</ecNumber>
    </recommendedName>
</protein>
<reference evidence="5" key="1">
    <citation type="submission" date="2023-07" db="EMBL/GenBank/DDBJ databases">
        <authorList>
            <consortium name="CYATHOMIX"/>
        </authorList>
    </citation>
    <scope>NUCLEOTIDE SEQUENCE</scope>
    <source>
        <strain evidence="5">N/A</strain>
    </source>
</reference>
<keyword evidence="1" id="KW-0443">Lipid metabolism</keyword>
<dbReference type="GO" id="GO:0004348">
    <property type="term" value="F:glucosylceramidase activity"/>
    <property type="evidence" value="ECO:0007669"/>
    <property type="project" value="UniProtKB-EC"/>
</dbReference>
<comment type="caution">
    <text evidence="5">The sequence shown here is derived from an EMBL/GenBank/DDBJ whole genome shotgun (WGS) entry which is preliminary data.</text>
</comment>
<dbReference type="PIRSF" id="PIRSF028944">
    <property type="entry name" value="Beta_gluc_GBA2"/>
    <property type="match status" value="1"/>
</dbReference>
<dbReference type="AlphaFoldDB" id="A0AA36M0Y3"/>
<dbReference type="Pfam" id="PF12215">
    <property type="entry name" value="Glyco_hydr_116N"/>
    <property type="match status" value="1"/>
</dbReference>
<accession>A0AA36M0Y3</accession>
<evidence type="ECO:0000259" key="3">
    <source>
        <dbReference type="Pfam" id="PF04685"/>
    </source>
</evidence>
<dbReference type="InterPro" id="IPR024462">
    <property type="entry name" value="GH116_N"/>
</dbReference>
<dbReference type="GO" id="GO:0008422">
    <property type="term" value="F:beta-glucosidase activity"/>
    <property type="evidence" value="ECO:0007669"/>
    <property type="project" value="TreeGrafter"/>
</dbReference>
<evidence type="ECO:0000259" key="4">
    <source>
        <dbReference type="Pfam" id="PF12215"/>
    </source>
</evidence>
<dbReference type="Pfam" id="PF04685">
    <property type="entry name" value="DUF608"/>
    <property type="match status" value="1"/>
</dbReference>
<keyword evidence="1" id="KW-0472">Membrane</keyword>
<organism evidence="5 6">
    <name type="scientific">Cylicocyclus nassatus</name>
    <name type="common">Nematode worm</name>
    <dbReference type="NCBI Taxonomy" id="53992"/>
    <lineage>
        <taxon>Eukaryota</taxon>
        <taxon>Metazoa</taxon>
        <taxon>Ecdysozoa</taxon>
        <taxon>Nematoda</taxon>
        <taxon>Chromadorea</taxon>
        <taxon>Rhabditida</taxon>
        <taxon>Rhabditina</taxon>
        <taxon>Rhabditomorpha</taxon>
        <taxon>Strongyloidea</taxon>
        <taxon>Strongylidae</taxon>
        <taxon>Cylicocyclus</taxon>
    </lineage>
</organism>
<dbReference type="GO" id="GO:0006680">
    <property type="term" value="P:glucosylceramide catabolic process"/>
    <property type="evidence" value="ECO:0007669"/>
    <property type="project" value="InterPro"/>
</dbReference>
<comment type="similarity">
    <text evidence="1">Belongs to the non-lysosomal glucosylceramidase family.</text>
</comment>
<sequence length="910" mass="103826">MCKEERASLKKQAKMAAEAAQLAMDAEIEQARLPPELTGPGWRARGDRIPVEKRVPFNRPTAKQVFDALPFVRRYFFYWMKFTFDKEKLFINTFQPLKHKPFYGVPCGGIGCGAMGRDFRGGFCKYSLRPGLVEQKVDVIPANQFIISVRRDGRCIYQKVLCAADVVLPGQQLSAWDFSFPKKDLHYRGLYPRSWTHYNIRHLGLTVVIRQVSPVIPNNYEDTSLPVCCFVVDVQNESDFNLEVSVAFTFRNGTGNRRWENESQCTPARFTDGNVTGVTLAHTISQLACTYGVATTSYAFSNNHHISVCNGFDPSKSGAAVWSSLRETGDLLLEDDECALGSTELAVGVCQRFIVPAKKSRIVEFALAWDMPNVLFGASRRWYKRRYTRFVRGASCLCARALGRRPQWEKALDDWQMPILKNPNLPEWYKSAIFNELYFMTDGGSLWFEYDKDWPKNETHLSEYTKNLMIQYGRFGYLESWEYRMVNTYDVHFYASYAIAQLWPYLQLTMQAEFTDQIEHSVDTHITFHMEGDVARQKTRCRVPHDLGNPADEPWLCTNAYVMHDTGKWKDLNLKFVLTSWRDHVALPRHTDDLSFLEHTWPAVQKLMSDAVLEWDQDGDGMIENFGAADQTYDAWRMEGVSAYCGSLWLASLRVAAEMARILGYEACEKQYLQVLENARKVFIERLWTGSYFRFCERSRSRESIMADQLCGIWFLQSVSPELADEVLPQAMVRKALDTIYGYNVCRFAGGKMGAVNGMRPDGVVDREYIQADEVWTGVTYAVAAFMLQQGEPEKAFHTASGSYNACFERFGLQYQTPEALYENKFYRAIGYMRPLSIWAMQWALKFHGDINSLNPRSATNSSPRQLLSIKAFDDSASEGYASDERDPEAASSSSSTGLISSTSSSFGSR</sequence>
<keyword evidence="1" id="KW-0326">Glycosidase</keyword>
<evidence type="ECO:0000313" key="6">
    <source>
        <dbReference type="Proteomes" id="UP001176961"/>
    </source>
</evidence>
<dbReference type="Gene3D" id="1.50.10.10">
    <property type="match status" value="1"/>
</dbReference>
<evidence type="ECO:0000313" key="5">
    <source>
        <dbReference type="EMBL" id="CAJ0595294.1"/>
    </source>
</evidence>
<comment type="function">
    <text evidence="1">Non-lysosomal glucosylceramidase that catalyzes the hydrolysis of glucosylceramide (GlcCer) to free glucose and ceramide.</text>
</comment>
<dbReference type="InterPro" id="IPR008928">
    <property type="entry name" value="6-hairpin_glycosidase_sf"/>
</dbReference>
<dbReference type="InterPro" id="IPR014551">
    <property type="entry name" value="B_Glucosidase_GBA2-typ"/>
</dbReference>
<feature type="domain" description="Glycosyl-hydrolase family 116 catalytic region" evidence="3">
    <location>
        <begin position="473"/>
        <end position="841"/>
    </location>
</feature>
<keyword evidence="1" id="KW-0378">Hydrolase</keyword>
<dbReference type="SUPFAM" id="SSF48208">
    <property type="entry name" value="Six-hairpin glycosidases"/>
    <property type="match status" value="1"/>
</dbReference>
<dbReference type="InterPro" id="IPR006775">
    <property type="entry name" value="GH116_catalytic"/>
</dbReference>
<dbReference type="EMBL" id="CATQJL010000112">
    <property type="protein sequence ID" value="CAJ0595294.1"/>
    <property type="molecule type" value="Genomic_DNA"/>
</dbReference>
<feature type="domain" description="Glycosyl-hydrolase family 116 N-terminal" evidence="4">
    <location>
        <begin position="104"/>
        <end position="408"/>
    </location>
</feature>
<dbReference type="InterPro" id="IPR012341">
    <property type="entry name" value="6hp_glycosidase-like_sf"/>
</dbReference>
<dbReference type="GO" id="GO:0005975">
    <property type="term" value="P:carbohydrate metabolic process"/>
    <property type="evidence" value="ECO:0007669"/>
    <property type="project" value="InterPro"/>
</dbReference>
<dbReference type="InterPro" id="IPR052566">
    <property type="entry name" value="Non-lysos_glucosylceramidase"/>
</dbReference>
<name>A0AA36M0Y3_CYLNA</name>
<evidence type="ECO:0000256" key="1">
    <source>
        <dbReference type="PIRNR" id="PIRNR028944"/>
    </source>
</evidence>
<feature type="region of interest" description="Disordered" evidence="2">
    <location>
        <begin position="878"/>
        <end position="910"/>
    </location>
</feature>
<evidence type="ECO:0000256" key="2">
    <source>
        <dbReference type="SAM" id="MobiDB-lite"/>
    </source>
</evidence>
<dbReference type="EC" id="3.2.1.45" evidence="1"/>
<proteinExistence type="inferred from homology"/>
<dbReference type="PANTHER" id="PTHR12654:SF2">
    <property type="entry name" value="NON-LYSOSOMAL GLUCOSYLCERAMIDASE"/>
    <property type="match status" value="1"/>
</dbReference>
<feature type="compositionally biased region" description="Low complexity" evidence="2">
    <location>
        <begin position="892"/>
        <end position="910"/>
    </location>
</feature>
<dbReference type="GO" id="GO:0016020">
    <property type="term" value="C:membrane"/>
    <property type="evidence" value="ECO:0007669"/>
    <property type="project" value="InterPro"/>
</dbReference>
<dbReference type="PANTHER" id="PTHR12654">
    <property type="entry name" value="BILE ACID BETA-GLUCOSIDASE-RELATED"/>
    <property type="match status" value="1"/>
</dbReference>
<comment type="catalytic activity">
    <reaction evidence="1">
        <text>a beta-D-glucosyl-(1&lt;-&gt;1')-N-acylsphing-4-enine + H2O = an N-acylsphing-4-enine + D-glucose</text>
        <dbReference type="Rhea" id="RHEA:13269"/>
        <dbReference type="ChEBI" id="CHEBI:4167"/>
        <dbReference type="ChEBI" id="CHEBI:15377"/>
        <dbReference type="ChEBI" id="CHEBI:22801"/>
        <dbReference type="ChEBI" id="CHEBI:52639"/>
        <dbReference type="EC" id="3.2.1.45"/>
    </reaction>
</comment>
<keyword evidence="6" id="KW-1185">Reference proteome</keyword>